<sequence length="102" mass="10834">MLSSDIAVVTCHKRSSTPKLVRPHLSSAAQNSQLVPDGTEALSKIAHVNEALTNASMKKAASEEIKIDATTNSIVVSCDGTWKTRGHAYLVDVRSLVGADCE</sequence>
<comment type="caution">
    <text evidence="1">The sequence shown here is derived from an EMBL/GenBank/DDBJ whole genome shotgun (WGS) entry which is preliminary data.</text>
</comment>
<dbReference type="Proteomes" id="UP000887013">
    <property type="component" value="Unassembled WGS sequence"/>
</dbReference>
<dbReference type="AlphaFoldDB" id="A0A8X6N2Q4"/>
<organism evidence="1 2">
    <name type="scientific">Nephila pilipes</name>
    <name type="common">Giant wood spider</name>
    <name type="synonym">Nephila maculata</name>
    <dbReference type="NCBI Taxonomy" id="299642"/>
    <lineage>
        <taxon>Eukaryota</taxon>
        <taxon>Metazoa</taxon>
        <taxon>Ecdysozoa</taxon>
        <taxon>Arthropoda</taxon>
        <taxon>Chelicerata</taxon>
        <taxon>Arachnida</taxon>
        <taxon>Araneae</taxon>
        <taxon>Araneomorphae</taxon>
        <taxon>Entelegynae</taxon>
        <taxon>Araneoidea</taxon>
        <taxon>Nephilidae</taxon>
        <taxon>Nephila</taxon>
    </lineage>
</organism>
<dbReference type="EMBL" id="BMAW01004649">
    <property type="protein sequence ID" value="GFS90282.1"/>
    <property type="molecule type" value="Genomic_DNA"/>
</dbReference>
<accession>A0A8X6N2Q4</accession>
<dbReference type="OrthoDB" id="7680010at2759"/>
<keyword evidence="2" id="KW-1185">Reference proteome</keyword>
<proteinExistence type="predicted"/>
<evidence type="ECO:0000313" key="2">
    <source>
        <dbReference type="Proteomes" id="UP000887013"/>
    </source>
</evidence>
<gene>
    <name evidence="1" type="ORF">NPIL_142141</name>
</gene>
<evidence type="ECO:0000313" key="1">
    <source>
        <dbReference type="EMBL" id="GFS90282.1"/>
    </source>
</evidence>
<reference evidence="1" key="1">
    <citation type="submission" date="2020-08" db="EMBL/GenBank/DDBJ databases">
        <title>Multicomponent nature underlies the extraordinary mechanical properties of spider dragline silk.</title>
        <authorList>
            <person name="Kono N."/>
            <person name="Nakamura H."/>
            <person name="Mori M."/>
            <person name="Yoshida Y."/>
            <person name="Ohtoshi R."/>
            <person name="Malay A.D."/>
            <person name="Moran D.A.P."/>
            <person name="Tomita M."/>
            <person name="Numata K."/>
            <person name="Arakawa K."/>
        </authorList>
    </citation>
    <scope>NUCLEOTIDE SEQUENCE</scope>
</reference>
<name>A0A8X6N2Q4_NEPPI</name>
<protein>
    <submittedName>
        <fullName evidence="1">Uncharacterized protein</fullName>
    </submittedName>
</protein>